<organism evidence="2 3">
    <name type="scientific">Streptomyces chryseus</name>
    <dbReference type="NCBI Taxonomy" id="68186"/>
    <lineage>
        <taxon>Bacteria</taxon>
        <taxon>Bacillati</taxon>
        <taxon>Actinomycetota</taxon>
        <taxon>Actinomycetes</taxon>
        <taxon>Kitasatosporales</taxon>
        <taxon>Streptomycetaceae</taxon>
        <taxon>Streptomyces</taxon>
    </lineage>
</organism>
<name>A0ABQ3EDH5_9ACTN</name>
<dbReference type="EMBL" id="BMVO01000040">
    <property type="protein sequence ID" value="GHB31474.1"/>
    <property type="molecule type" value="Genomic_DNA"/>
</dbReference>
<evidence type="ECO:0000313" key="3">
    <source>
        <dbReference type="Proteomes" id="UP000599437"/>
    </source>
</evidence>
<comment type="caution">
    <text evidence="2">The sequence shown here is derived from an EMBL/GenBank/DDBJ whole genome shotgun (WGS) entry which is preliminary data.</text>
</comment>
<sequence length="107" mass="12496">MLAQVHQRDQRTLVRRQLAPPVTLTEDDQHRYRLYEGVWQVECGRIRNQRGSPATEMRCQIPPSTAWEPRPFCRYGPTTDVTRSVATLKKLRQSPAHTRSAQRRSAR</sequence>
<dbReference type="Proteomes" id="UP000599437">
    <property type="component" value="Unassembled WGS sequence"/>
</dbReference>
<reference evidence="3" key="1">
    <citation type="journal article" date="2019" name="Int. J. Syst. Evol. Microbiol.">
        <title>The Global Catalogue of Microorganisms (GCM) 10K type strain sequencing project: providing services to taxonomists for standard genome sequencing and annotation.</title>
        <authorList>
            <consortium name="The Broad Institute Genomics Platform"/>
            <consortium name="The Broad Institute Genome Sequencing Center for Infectious Disease"/>
            <person name="Wu L."/>
            <person name="Ma J."/>
        </authorList>
    </citation>
    <scope>NUCLEOTIDE SEQUENCE [LARGE SCALE GENOMIC DNA]</scope>
    <source>
        <strain evidence="3">JCM 4737</strain>
    </source>
</reference>
<gene>
    <name evidence="2" type="ORF">GCM10010346_63630</name>
</gene>
<feature type="region of interest" description="Disordered" evidence="1">
    <location>
        <begin position="88"/>
        <end position="107"/>
    </location>
</feature>
<evidence type="ECO:0000313" key="2">
    <source>
        <dbReference type="EMBL" id="GHB31474.1"/>
    </source>
</evidence>
<accession>A0ABQ3EDH5</accession>
<evidence type="ECO:0000256" key="1">
    <source>
        <dbReference type="SAM" id="MobiDB-lite"/>
    </source>
</evidence>
<protein>
    <recommendedName>
        <fullName evidence="4">Transposase</fullName>
    </recommendedName>
</protein>
<evidence type="ECO:0008006" key="4">
    <source>
        <dbReference type="Google" id="ProtNLM"/>
    </source>
</evidence>
<proteinExistence type="predicted"/>
<keyword evidence="3" id="KW-1185">Reference proteome</keyword>